<gene>
    <name evidence="1" type="ORF">DFP72DRAFT_845534</name>
</gene>
<dbReference type="AlphaFoldDB" id="A0A8H6M7V2"/>
<protein>
    <submittedName>
        <fullName evidence="1">Uncharacterized protein</fullName>
    </submittedName>
</protein>
<dbReference type="Proteomes" id="UP000521943">
    <property type="component" value="Unassembled WGS sequence"/>
</dbReference>
<accession>A0A8H6M7V2</accession>
<proteinExistence type="predicted"/>
<sequence>MSEAAITHQGTASVKRHKDKRKSRYLWYSGWELSPFDFKQVVSSVPEMKVNGGETDSVEIEECIVAYALWRYDAITVKSPVKPPPLRTRNIDPKDLDSEVLSLFFPTRSILYQSDDQVKDGHPDAARIKTVAEVDAAKLVAFCSFVKERGGDLNPATASFTFRKEQPDDPRWAPSYCAADINSELSHNTCGTNSDAKQRKNQGTTFTTVRTLIGAVWLQHQTRQLPIVRIRVVTGCKPDGRRSTNAISPSGMV</sequence>
<name>A0A8H6M7V2_9AGAR</name>
<keyword evidence="2" id="KW-1185">Reference proteome</keyword>
<evidence type="ECO:0000313" key="2">
    <source>
        <dbReference type="Proteomes" id="UP000521943"/>
    </source>
</evidence>
<dbReference type="OrthoDB" id="3057416at2759"/>
<reference evidence="1 2" key="1">
    <citation type="submission" date="2020-07" db="EMBL/GenBank/DDBJ databases">
        <title>Comparative genomics of pyrophilous fungi reveals a link between fire events and developmental genes.</title>
        <authorList>
            <consortium name="DOE Joint Genome Institute"/>
            <person name="Steindorff A.S."/>
            <person name="Carver A."/>
            <person name="Calhoun S."/>
            <person name="Stillman K."/>
            <person name="Liu H."/>
            <person name="Lipzen A."/>
            <person name="Pangilinan J."/>
            <person name="Labutti K."/>
            <person name="Bruns T.D."/>
            <person name="Grigoriev I.V."/>
        </authorList>
    </citation>
    <scope>NUCLEOTIDE SEQUENCE [LARGE SCALE GENOMIC DNA]</scope>
    <source>
        <strain evidence="1 2">CBS 144469</strain>
    </source>
</reference>
<organism evidence="1 2">
    <name type="scientific">Ephemerocybe angulata</name>
    <dbReference type="NCBI Taxonomy" id="980116"/>
    <lineage>
        <taxon>Eukaryota</taxon>
        <taxon>Fungi</taxon>
        <taxon>Dikarya</taxon>
        <taxon>Basidiomycota</taxon>
        <taxon>Agaricomycotina</taxon>
        <taxon>Agaricomycetes</taxon>
        <taxon>Agaricomycetidae</taxon>
        <taxon>Agaricales</taxon>
        <taxon>Agaricineae</taxon>
        <taxon>Psathyrellaceae</taxon>
        <taxon>Ephemerocybe</taxon>
    </lineage>
</organism>
<comment type="caution">
    <text evidence="1">The sequence shown here is derived from an EMBL/GenBank/DDBJ whole genome shotgun (WGS) entry which is preliminary data.</text>
</comment>
<dbReference type="EMBL" id="JACGCI010000020">
    <property type="protein sequence ID" value="KAF6758090.1"/>
    <property type="molecule type" value="Genomic_DNA"/>
</dbReference>
<evidence type="ECO:0000313" key="1">
    <source>
        <dbReference type="EMBL" id="KAF6758090.1"/>
    </source>
</evidence>